<reference evidence="2" key="1">
    <citation type="journal article" date="2019" name="Int. J. Syst. Evol. Microbiol.">
        <title>The Global Catalogue of Microorganisms (GCM) 10K type strain sequencing project: providing services to taxonomists for standard genome sequencing and annotation.</title>
        <authorList>
            <consortium name="The Broad Institute Genomics Platform"/>
            <consortium name="The Broad Institute Genome Sequencing Center for Infectious Disease"/>
            <person name="Wu L."/>
            <person name="Ma J."/>
        </authorList>
    </citation>
    <scope>NUCLEOTIDE SEQUENCE [LARGE SCALE GENOMIC DNA]</scope>
    <source>
        <strain evidence="2">JCM 17017</strain>
    </source>
</reference>
<dbReference type="EMBL" id="BAABCM010000002">
    <property type="protein sequence ID" value="GAA3801737.1"/>
    <property type="molecule type" value="Genomic_DNA"/>
</dbReference>
<evidence type="ECO:0008006" key="3">
    <source>
        <dbReference type="Google" id="ProtNLM"/>
    </source>
</evidence>
<organism evidence="1 2">
    <name type="scientific">Amycolatopsis tucumanensis</name>
    <dbReference type="NCBI Taxonomy" id="401106"/>
    <lineage>
        <taxon>Bacteria</taxon>
        <taxon>Bacillati</taxon>
        <taxon>Actinomycetota</taxon>
        <taxon>Actinomycetes</taxon>
        <taxon>Pseudonocardiales</taxon>
        <taxon>Pseudonocardiaceae</taxon>
        <taxon>Amycolatopsis</taxon>
    </lineage>
</organism>
<evidence type="ECO:0000313" key="1">
    <source>
        <dbReference type="EMBL" id="GAA3801737.1"/>
    </source>
</evidence>
<evidence type="ECO:0000313" key="2">
    <source>
        <dbReference type="Proteomes" id="UP001501624"/>
    </source>
</evidence>
<dbReference type="Proteomes" id="UP001501624">
    <property type="component" value="Unassembled WGS sequence"/>
</dbReference>
<gene>
    <name evidence="1" type="ORF">GCM10022380_19010</name>
</gene>
<name>A0ABP7HQA0_9PSEU</name>
<protein>
    <recommendedName>
        <fullName evidence="3">DUF1444 family protein</fullName>
    </recommendedName>
</protein>
<accession>A0ABP7HQA0</accession>
<comment type="caution">
    <text evidence="1">The sequence shown here is derived from an EMBL/GenBank/DDBJ whole genome shotgun (WGS) entry which is preliminary data.</text>
</comment>
<keyword evidence="2" id="KW-1185">Reference proteome</keyword>
<sequence length="302" mass="32993">MDSPVDVNLVVFQVNGRDDDLLHGAAPARAEDAVRQAWRQVQEQRDVQASEVTRIHSTWQPSRVDRVFLAGTFPRAERTHDFDRPDGDDWDTALEAAAAARAGQDSFVQAERDGEWLPILHTYDGPLKLYASLPLVDGRLYLGFAKTTITPAGRIGMSHLLKNRFEAMTGDELQELLDEACGNLARGLRFGVHDDEAKGRLVSVERGDDNLCAASAIVLGQFHDNVAHHVGEDRLIVGLVSPDHIYVAGASSGWVEEITDWVRTSPDTSGDLVPTVLLIDGSGNMEIIAERPTGRVPADATV</sequence>
<proteinExistence type="predicted"/>
<dbReference type="RefSeq" id="WP_237335612.1">
    <property type="nucleotide sequence ID" value="NZ_BAABCM010000002.1"/>
</dbReference>